<evidence type="ECO:0000313" key="1">
    <source>
        <dbReference type="Proteomes" id="UP000887579"/>
    </source>
</evidence>
<evidence type="ECO:0000313" key="2">
    <source>
        <dbReference type="WBParaSite" id="ES5_v2.g24432.t1"/>
    </source>
</evidence>
<name>A0AC34G3Q6_9BILA</name>
<dbReference type="WBParaSite" id="ES5_v2.g24432.t1">
    <property type="protein sequence ID" value="ES5_v2.g24432.t1"/>
    <property type="gene ID" value="ES5_v2.g24432"/>
</dbReference>
<dbReference type="Proteomes" id="UP000887579">
    <property type="component" value="Unplaced"/>
</dbReference>
<organism evidence="1 2">
    <name type="scientific">Panagrolaimus sp. ES5</name>
    <dbReference type="NCBI Taxonomy" id="591445"/>
    <lineage>
        <taxon>Eukaryota</taxon>
        <taxon>Metazoa</taxon>
        <taxon>Ecdysozoa</taxon>
        <taxon>Nematoda</taxon>
        <taxon>Chromadorea</taxon>
        <taxon>Rhabditida</taxon>
        <taxon>Tylenchina</taxon>
        <taxon>Panagrolaimomorpha</taxon>
        <taxon>Panagrolaimoidea</taxon>
        <taxon>Panagrolaimidae</taxon>
        <taxon>Panagrolaimus</taxon>
    </lineage>
</organism>
<sequence>MVSKIIISSILLTLFVSYSFAANVKRAADYGSGNNAGVVDNAGEAPIVKENAAKEDMSLREIATNAIAGAVQSGIANKLLGNGNDNQGVVQQPAAPQDTGVISPEDTGVYMPSPTHESKLRKVLKGAMAGAIAGGAAAAVGTAAHHNNNNN</sequence>
<reference evidence="2" key="1">
    <citation type="submission" date="2022-11" db="UniProtKB">
        <authorList>
            <consortium name="WormBaseParasite"/>
        </authorList>
    </citation>
    <scope>IDENTIFICATION</scope>
</reference>
<protein>
    <submittedName>
        <fullName evidence="2">Uncharacterized protein</fullName>
    </submittedName>
</protein>
<accession>A0AC34G3Q6</accession>
<proteinExistence type="predicted"/>